<name>A0A8S9QKQ1_BRACR</name>
<dbReference type="Proteomes" id="UP000712600">
    <property type="component" value="Unassembled WGS sequence"/>
</dbReference>
<protein>
    <submittedName>
        <fullName evidence="1">Uncharacterized protein</fullName>
    </submittedName>
</protein>
<comment type="caution">
    <text evidence="1">The sequence shown here is derived from an EMBL/GenBank/DDBJ whole genome shotgun (WGS) entry which is preliminary data.</text>
</comment>
<proteinExistence type="predicted"/>
<reference evidence="1" key="1">
    <citation type="submission" date="2019-12" db="EMBL/GenBank/DDBJ databases">
        <title>Genome sequencing and annotation of Brassica cretica.</title>
        <authorList>
            <person name="Studholme D.J."/>
            <person name="Sarris P."/>
        </authorList>
    </citation>
    <scope>NUCLEOTIDE SEQUENCE</scope>
    <source>
        <strain evidence="1">PFS-109/04</strain>
        <tissue evidence="1">Leaf</tissue>
    </source>
</reference>
<organism evidence="1 2">
    <name type="scientific">Brassica cretica</name>
    <name type="common">Mustard</name>
    <dbReference type="NCBI Taxonomy" id="69181"/>
    <lineage>
        <taxon>Eukaryota</taxon>
        <taxon>Viridiplantae</taxon>
        <taxon>Streptophyta</taxon>
        <taxon>Embryophyta</taxon>
        <taxon>Tracheophyta</taxon>
        <taxon>Spermatophyta</taxon>
        <taxon>Magnoliopsida</taxon>
        <taxon>eudicotyledons</taxon>
        <taxon>Gunneridae</taxon>
        <taxon>Pentapetalae</taxon>
        <taxon>rosids</taxon>
        <taxon>malvids</taxon>
        <taxon>Brassicales</taxon>
        <taxon>Brassicaceae</taxon>
        <taxon>Brassiceae</taxon>
        <taxon>Brassica</taxon>
    </lineage>
</organism>
<gene>
    <name evidence="1" type="ORF">F2Q69_00010941</name>
</gene>
<sequence>MMKQSDVRGSSAMASQEVGMGFRKWALLKEMMKQSDVRGSSAMASQEVGMGFRKWALLKLKWQLLAVSSTTSVALSNPLAEPGLELIRHPMAIQCDEKLRHLLGCESMHAAVE</sequence>
<dbReference type="AlphaFoldDB" id="A0A8S9QKQ1"/>
<accession>A0A8S9QKQ1</accession>
<evidence type="ECO:0000313" key="1">
    <source>
        <dbReference type="EMBL" id="KAF3553434.1"/>
    </source>
</evidence>
<evidence type="ECO:0000313" key="2">
    <source>
        <dbReference type="Proteomes" id="UP000712600"/>
    </source>
</evidence>
<dbReference type="EMBL" id="QGKX02000996">
    <property type="protein sequence ID" value="KAF3553434.1"/>
    <property type="molecule type" value="Genomic_DNA"/>
</dbReference>